<accession>A0AAV3SE49</accession>
<dbReference type="Proteomes" id="UP001500962">
    <property type="component" value="Unassembled WGS sequence"/>
</dbReference>
<organism evidence="1 4">
    <name type="scientific">Halococcus dombrowskii</name>
    <dbReference type="NCBI Taxonomy" id="179637"/>
    <lineage>
        <taxon>Archaea</taxon>
        <taxon>Methanobacteriati</taxon>
        <taxon>Methanobacteriota</taxon>
        <taxon>Stenosarchaea group</taxon>
        <taxon>Halobacteria</taxon>
        <taxon>Halobacteriales</taxon>
        <taxon>Halococcaceae</taxon>
        <taxon>Halococcus</taxon>
    </lineage>
</organism>
<dbReference type="GeneID" id="71762517"/>
<proteinExistence type="predicted"/>
<dbReference type="AlphaFoldDB" id="A0AAV3SE49"/>
<dbReference type="Gene3D" id="3.10.129.10">
    <property type="entry name" value="Hotdog Thioesterase"/>
    <property type="match status" value="1"/>
</dbReference>
<keyword evidence="3" id="KW-1185">Reference proteome</keyword>
<dbReference type="EMBL" id="BAAADN010000019">
    <property type="protein sequence ID" value="GAA0457136.1"/>
    <property type="molecule type" value="Genomic_DNA"/>
</dbReference>
<evidence type="ECO:0000313" key="4">
    <source>
        <dbReference type="Proteomes" id="UP001500962"/>
    </source>
</evidence>
<sequence>MHQPVEGETRTFERTFTVEDVRRFGELSGDDQARHTEPDEDGRVMVQGLLTATMPTKMGSDSEVLASTMEIDFRRPVYTGDPITCRSTYKTVVERDAHYEFVSDVVCENGDGETVLTTETEGIIRKNA</sequence>
<name>A0AAV3SE49_HALDO</name>
<dbReference type="KEGG" id="hdo:MUK72_11675"/>
<dbReference type="Proteomes" id="UP000830542">
    <property type="component" value="Chromosome"/>
</dbReference>
<evidence type="ECO:0000313" key="3">
    <source>
        <dbReference type="Proteomes" id="UP000830542"/>
    </source>
</evidence>
<reference evidence="1" key="3">
    <citation type="submission" date="2023-12" db="EMBL/GenBank/DDBJ databases">
        <authorList>
            <person name="Sun Q."/>
            <person name="Inoue M."/>
        </authorList>
    </citation>
    <scope>NUCLEOTIDE SEQUENCE</scope>
    <source>
        <strain evidence="1">JCM 12289</strain>
    </source>
</reference>
<dbReference type="RefSeq" id="WP_244700847.1">
    <property type="nucleotide sequence ID" value="NZ_BAAADN010000019.1"/>
</dbReference>
<dbReference type="InterPro" id="IPR029069">
    <property type="entry name" value="HotDog_dom_sf"/>
</dbReference>
<evidence type="ECO:0000313" key="2">
    <source>
        <dbReference type="EMBL" id="UOO94622.1"/>
    </source>
</evidence>
<evidence type="ECO:0000313" key="1">
    <source>
        <dbReference type="EMBL" id="GAA0457136.1"/>
    </source>
</evidence>
<reference evidence="1" key="1">
    <citation type="journal article" date="2014" name="Int. J. Syst. Evol. Microbiol.">
        <title>Complete genome sequence of Corynebacterium casei LMG S-19264T (=DSM 44701T), isolated from a smear-ripened cheese.</title>
        <authorList>
            <consortium name="US DOE Joint Genome Institute (JGI-PGF)"/>
            <person name="Walter F."/>
            <person name="Albersmeier A."/>
            <person name="Kalinowski J."/>
            <person name="Ruckert C."/>
        </authorList>
    </citation>
    <scope>NUCLEOTIDE SEQUENCE</scope>
    <source>
        <strain evidence="1">JCM 12289</strain>
    </source>
</reference>
<protein>
    <submittedName>
        <fullName evidence="2">Dehydratase</fullName>
    </submittedName>
</protein>
<dbReference type="SUPFAM" id="SSF54637">
    <property type="entry name" value="Thioesterase/thiol ester dehydrase-isomerase"/>
    <property type="match status" value="1"/>
</dbReference>
<gene>
    <name evidence="1" type="ORF">GCM10008985_11540</name>
    <name evidence="2" type="ORF">MUK72_11675</name>
</gene>
<reference evidence="2" key="2">
    <citation type="submission" date="2022-04" db="EMBL/GenBank/DDBJ databases">
        <title>Sequencing and genomic assembly of Halococcus dombrowskii.</title>
        <authorList>
            <person name="Lim S.W."/>
            <person name="MacLea K.S."/>
        </authorList>
    </citation>
    <scope>NUCLEOTIDE SEQUENCE</scope>
    <source>
        <strain evidence="2">H4</strain>
    </source>
</reference>
<dbReference type="EMBL" id="CP095005">
    <property type="protein sequence ID" value="UOO94622.1"/>
    <property type="molecule type" value="Genomic_DNA"/>
</dbReference>